<feature type="region of interest" description="Disordered" evidence="1">
    <location>
        <begin position="84"/>
        <end position="140"/>
    </location>
</feature>
<dbReference type="Proteomes" id="UP000696294">
    <property type="component" value="Unassembled WGS sequence"/>
</dbReference>
<feature type="compositionally biased region" description="Low complexity" evidence="1">
    <location>
        <begin position="84"/>
        <end position="95"/>
    </location>
</feature>
<reference evidence="2 3" key="1">
    <citation type="submission" date="2020-03" db="EMBL/GenBank/DDBJ databases">
        <title>WGS of actinomycetes isolated from Thailand.</title>
        <authorList>
            <person name="Thawai C."/>
        </authorList>
    </citation>
    <scope>NUCLEOTIDE SEQUENCE [LARGE SCALE GENOMIC DNA]</scope>
    <source>
        <strain evidence="2 3">FMUSA5-5</strain>
    </source>
</reference>
<gene>
    <name evidence="2" type="ORF">HCN51_26775</name>
</gene>
<evidence type="ECO:0000313" key="3">
    <source>
        <dbReference type="Proteomes" id="UP000696294"/>
    </source>
</evidence>
<name>A0ABX1B5A0_9ACTN</name>
<dbReference type="InterPro" id="IPR016787">
    <property type="entry name" value="UCP021328"/>
</dbReference>
<dbReference type="RefSeq" id="WP_168012757.1">
    <property type="nucleotide sequence ID" value="NZ_JAATEP010000020.1"/>
</dbReference>
<evidence type="ECO:0000256" key="1">
    <source>
        <dbReference type="SAM" id="MobiDB-lite"/>
    </source>
</evidence>
<proteinExistence type="predicted"/>
<organism evidence="2 3">
    <name type="scientific">Nonomuraea composti</name>
    <dbReference type="NCBI Taxonomy" id="2720023"/>
    <lineage>
        <taxon>Bacteria</taxon>
        <taxon>Bacillati</taxon>
        <taxon>Actinomycetota</taxon>
        <taxon>Actinomycetes</taxon>
        <taxon>Streptosporangiales</taxon>
        <taxon>Streptosporangiaceae</taxon>
        <taxon>Nonomuraea</taxon>
    </lineage>
</organism>
<feature type="compositionally biased region" description="Basic and acidic residues" evidence="1">
    <location>
        <begin position="99"/>
        <end position="126"/>
    </location>
</feature>
<dbReference type="Pfam" id="PF11208">
    <property type="entry name" value="DUF2992"/>
    <property type="match status" value="1"/>
</dbReference>
<evidence type="ECO:0000313" key="2">
    <source>
        <dbReference type="EMBL" id="NJP93010.1"/>
    </source>
</evidence>
<sequence length="140" mass="15889">MITLSIFFDGGFWVGVLERAEDDQVRAVRFVLGPEPTGPELYDYLLRHGVALLERSESAPPVPAGERATGRANPKRAAKLAARAAARLPTRGTAAQEGMRLELEQHKSQARADRRARLREQAEHKREVARRKRIERRRDR</sequence>
<keyword evidence="3" id="KW-1185">Reference proteome</keyword>
<accession>A0ABX1B5A0</accession>
<dbReference type="EMBL" id="JAATEP010000020">
    <property type="protein sequence ID" value="NJP93010.1"/>
    <property type="molecule type" value="Genomic_DNA"/>
</dbReference>
<protein>
    <submittedName>
        <fullName evidence="2">YjdF family protein</fullName>
    </submittedName>
</protein>
<comment type="caution">
    <text evidence="2">The sequence shown here is derived from an EMBL/GenBank/DDBJ whole genome shotgun (WGS) entry which is preliminary data.</text>
</comment>
<feature type="compositionally biased region" description="Basic residues" evidence="1">
    <location>
        <begin position="127"/>
        <end position="140"/>
    </location>
</feature>